<dbReference type="InterPro" id="IPR036365">
    <property type="entry name" value="PGBD-like_sf"/>
</dbReference>
<evidence type="ECO:0000313" key="3">
    <source>
        <dbReference type="Proteomes" id="UP000245252"/>
    </source>
</evidence>
<dbReference type="InterPro" id="IPR013423">
    <property type="entry name" value="CHP02594"/>
</dbReference>
<dbReference type="Pfam" id="PF01471">
    <property type="entry name" value="PG_binding_1"/>
    <property type="match status" value="1"/>
</dbReference>
<dbReference type="AlphaFoldDB" id="A0A2U2DFP0"/>
<accession>A0A2U2DFP0</accession>
<dbReference type="OrthoDB" id="5395100at2"/>
<dbReference type="InterPro" id="IPR036366">
    <property type="entry name" value="PGBDSf"/>
</dbReference>
<dbReference type="EMBL" id="QFBC01000034">
    <property type="protein sequence ID" value="PWE52137.1"/>
    <property type="molecule type" value="Genomic_DNA"/>
</dbReference>
<protein>
    <submittedName>
        <fullName evidence="2">TIGR02594 family protein</fullName>
    </submittedName>
</protein>
<comment type="caution">
    <text evidence="2">The sequence shown here is derived from an EMBL/GenBank/DDBJ whole genome shotgun (WGS) entry which is preliminary data.</text>
</comment>
<sequence>MDFDKWVIERLRVHGAYGGVVDNVPGRAMIAGLLRFQRSVGLEETGLANKATVDALRAQPSNGKVLAMAPLVPAEPVWMRDARRFMGLKEVAGAKSNPTIISWAKRLGGWVASYFTNDDIPWCGLFVANIMATTLPRELLPKNPLGALEWSKFGIPLPEPILGAIMTFTRTGGGHVGLYVGEDATHYHILGGNQSNSVSITRIDKARLHSIRWPSTGGFPSGGRVRLTSAGVPVSKNEA</sequence>
<dbReference type="SUPFAM" id="SSF47090">
    <property type="entry name" value="PGBD-like"/>
    <property type="match status" value="1"/>
</dbReference>
<dbReference type="InterPro" id="IPR002477">
    <property type="entry name" value="Peptidoglycan-bd-like"/>
</dbReference>
<proteinExistence type="predicted"/>
<organism evidence="2 3">
    <name type="scientific">Metarhizobium album</name>
    <dbReference type="NCBI Taxonomy" id="2182425"/>
    <lineage>
        <taxon>Bacteria</taxon>
        <taxon>Pseudomonadati</taxon>
        <taxon>Pseudomonadota</taxon>
        <taxon>Alphaproteobacteria</taxon>
        <taxon>Hyphomicrobiales</taxon>
        <taxon>Rhizobiaceae</taxon>
        <taxon>Metarhizobium</taxon>
    </lineage>
</organism>
<evidence type="ECO:0000259" key="1">
    <source>
        <dbReference type="Pfam" id="PF01471"/>
    </source>
</evidence>
<dbReference type="RefSeq" id="WP_109462383.1">
    <property type="nucleotide sequence ID" value="NZ_QFBC01000034.1"/>
</dbReference>
<name>A0A2U2DFP0_9HYPH</name>
<keyword evidence="3" id="KW-1185">Reference proteome</keyword>
<dbReference type="NCBIfam" id="TIGR02594">
    <property type="entry name" value="TIGR02594 family protein"/>
    <property type="match status" value="1"/>
</dbReference>
<feature type="domain" description="Peptidoglycan binding-like" evidence="1">
    <location>
        <begin position="9"/>
        <end position="56"/>
    </location>
</feature>
<dbReference type="Gene3D" id="1.10.101.10">
    <property type="entry name" value="PGBD-like superfamily/PGBD"/>
    <property type="match status" value="1"/>
</dbReference>
<gene>
    <name evidence="2" type="ORF">DEM27_32575</name>
</gene>
<dbReference type="Proteomes" id="UP000245252">
    <property type="component" value="Unassembled WGS sequence"/>
</dbReference>
<reference evidence="2 3" key="1">
    <citation type="submission" date="2018-05" db="EMBL/GenBank/DDBJ databases">
        <title>The draft genome of strain NS-104.</title>
        <authorList>
            <person name="Hang P."/>
            <person name="Jiang J."/>
        </authorList>
    </citation>
    <scope>NUCLEOTIDE SEQUENCE [LARGE SCALE GENOMIC DNA]</scope>
    <source>
        <strain evidence="2 3">NS-104</strain>
    </source>
</reference>
<evidence type="ECO:0000313" key="2">
    <source>
        <dbReference type="EMBL" id="PWE52137.1"/>
    </source>
</evidence>